<dbReference type="RefSeq" id="WP_111959827.1">
    <property type="nucleotide sequence ID" value="NZ_CP036313.1"/>
</dbReference>
<protein>
    <submittedName>
        <fullName evidence="2">Uncharacterized protein</fullName>
    </submittedName>
</protein>
<sequence>MHNAKISTLTVQVKTVRAPGHDQMLFAMKLAASQGTLRAGALLSKNSSGLGVPYVDLTQVLGTGDGSTKAYTGTVTGAPLEPGSVVVTDGVEAFADDGMGRLTGDAGGSGTINCKTGAISVSFNVNVVNETDITVTSSRKIAGVLDMDVDTTKAIDGTLVVHGTVKEAMLTKGTTPVACVAADFERLRDRGIYPV</sequence>
<keyword evidence="4" id="KW-1185">Reference proteome</keyword>
<name>A0A328FB18_9BACT</name>
<accession>A0A328FB18</accession>
<dbReference type="Proteomes" id="UP000248798">
    <property type="component" value="Unassembled WGS sequence"/>
</dbReference>
<dbReference type="EMBL" id="QLNI01000052">
    <property type="protein sequence ID" value="RAM00325.1"/>
    <property type="molecule type" value="Genomic_DNA"/>
</dbReference>
<evidence type="ECO:0000313" key="1">
    <source>
        <dbReference type="EMBL" id="QBH14323.1"/>
    </source>
</evidence>
<dbReference type="EMBL" id="CP036313">
    <property type="protein sequence ID" value="QBH14323.1"/>
    <property type="molecule type" value="Genomic_DNA"/>
</dbReference>
<reference evidence="1 4" key="2">
    <citation type="submission" date="2019-02" db="EMBL/GenBank/DDBJ databases">
        <title>Complete genome sequence of Desulfobacter hydrogenophilus AcRS1.</title>
        <authorList>
            <person name="Marietou A."/>
            <person name="Lund M.B."/>
            <person name="Marshall I.P.G."/>
            <person name="Schreiber L."/>
            <person name="Jorgensen B."/>
        </authorList>
    </citation>
    <scope>NUCLEOTIDE SEQUENCE [LARGE SCALE GENOMIC DNA]</scope>
    <source>
        <strain evidence="1 4">AcRS1</strain>
    </source>
</reference>
<evidence type="ECO:0000313" key="3">
    <source>
        <dbReference type="Proteomes" id="UP000248798"/>
    </source>
</evidence>
<evidence type="ECO:0000313" key="4">
    <source>
        <dbReference type="Proteomes" id="UP000293902"/>
    </source>
</evidence>
<reference evidence="2 3" key="1">
    <citation type="submission" date="2018-06" db="EMBL/GenBank/DDBJ databases">
        <title>Complete Genome Sequence of Desulfobacter hydrogenophilus (DSM3380).</title>
        <authorList>
            <person name="Marietou A."/>
            <person name="Schreiber L."/>
            <person name="Marshall I."/>
            <person name="Jorgensen B."/>
        </authorList>
    </citation>
    <scope>NUCLEOTIDE SEQUENCE [LARGE SCALE GENOMIC DNA]</scope>
    <source>
        <strain evidence="2 3">DSM 3380</strain>
    </source>
</reference>
<dbReference type="AlphaFoldDB" id="A0A328FB18"/>
<organism evidence="2 3">
    <name type="scientific">Desulfobacter hydrogenophilus</name>
    <dbReference type="NCBI Taxonomy" id="2291"/>
    <lineage>
        <taxon>Bacteria</taxon>
        <taxon>Pseudomonadati</taxon>
        <taxon>Thermodesulfobacteriota</taxon>
        <taxon>Desulfobacteria</taxon>
        <taxon>Desulfobacterales</taxon>
        <taxon>Desulfobacteraceae</taxon>
        <taxon>Desulfobacter</taxon>
    </lineage>
</organism>
<proteinExistence type="predicted"/>
<evidence type="ECO:0000313" key="2">
    <source>
        <dbReference type="EMBL" id="RAM00325.1"/>
    </source>
</evidence>
<dbReference type="OrthoDB" id="7156875at2"/>
<gene>
    <name evidence="2" type="ORF">DO021_19605</name>
    <name evidence="1" type="ORF">EYB58_16205</name>
</gene>
<dbReference type="Proteomes" id="UP000293902">
    <property type="component" value="Chromosome"/>
</dbReference>